<gene>
    <name evidence="2" type="ORF">IE983_25530</name>
</gene>
<protein>
    <submittedName>
        <fullName evidence="2">Uncharacterized protein</fullName>
    </submittedName>
</protein>
<dbReference type="Proteomes" id="UP000655273">
    <property type="component" value="Unassembled WGS sequence"/>
</dbReference>
<dbReference type="AlphaFoldDB" id="A0A927DIE7"/>
<evidence type="ECO:0000256" key="1">
    <source>
        <dbReference type="SAM" id="MobiDB-lite"/>
    </source>
</evidence>
<evidence type="ECO:0000313" key="3">
    <source>
        <dbReference type="Proteomes" id="UP000655273"/>
    </source>
</evidence>
<comment type="caution">
    <text evidence="2">The sequence shown here is derived from an EMBL/GenBank/DDBJ whole genome shotgun (WGS) entry which is preliminary data.</text>
</comment>
<dbReference type="EMBL" id="JACXTA010000018">
    <property type="protein sequence ID" value="MBD3707660.1"/>
    <property type="molecule type" value="Genomic_DNA"/>
</dbReference>
<sequence length="84" mass="9195">MKHLYIMLPRLRPPSSLSSEEGLTAFNMTLGIISQIVDNRYTLHTVSPSLEGMSPNDVRYSGHLLSAGGEKGTHHQHPQCGQAP</sequence>
<organism evidence="2 3">
    <name type="scientific">Enterobacter hormaechei</name>
    <dbReference type="NCBI Taxonomy" id="158836"/>
    <lineage>
        <taxon>Bacteria</taxon>
        <taxon>Pseudomonadati</taxon>
        <taxon>Pseudomonadota</taxon>
        <taxon>Gammaproteobacteria</taxon>
        <taxon>Enterobacterales</taxon>
        <taxon>Enterobacteriaceae</taxon>
        <taxon>Enterobacter</taxon>
        <taxon>Enterobacter cloacae complex</taxon>
    </lineage>
</organism>
<accession>A0A927DIE7</accession>
<name>A0A927DIE7_9ENTR</name>
<reference evidence="2" key="1">
    <citation type="submission" date="2020-07" db="EMBL/GenBank/DDBJ databases">
        <title>Clinical and genomic characterization of carbapenemase-producing Enterobacterales causing secondary infections during the COVID-19 crisis at a New York City hospital.</title>
        <authorList>
            <person name="Gomez-Simmonds A."/>
            <person name="Annavajhala M.K."/>
            <person name="Uhlemann A.-C."/>
        </authorList>
    </citation>
    <scope>NUCLEOTIDE SEQUENCE</scope>
    <source>
        <strain evidence="2">NK1396</strain>
    </source>
</reference>
<feature type="region of interest" description="Disordered" evidence="1">
    <location>
        <begin position="52"/>
        <end position="84"/>
    </location>
</feature>
<evidence type="ECO:0000313" key="2">
    <source>
        <dbReference type="EMBL" id="MBD3707660.1"/>
    </source>
</evidence>
<proteinExistence type="predicted"/>